<dbReference type="InterPro" id="IPR008628">
    <property type="entry name" value="GPP34-like"/>
</dbReference>
<keyword evidence="2" id="KW-0333">Golgi apparatus</keyword>
<dbReference type="GO" id="GO:0005737">
    <property type="term" value="C:cytoplasm"/>
    <property type="evidence" value="ECO:0007669"/>
    <property type="project" value="UniProtKB-ARBA"/>
</dbReference>
<feature type="region of interest" description="Disordered" evidence="5">
    <location>
        <begin position="222"/>
        <end position="248"/>
    </location>
</feature>
<organism evidence="6 9">
    <name type="scientific">Actinopolyspora erythraea</name>
    <dbReference type="NCBI Taxonomy" id="414996"/>
    <lineage>
        <taxon>Bacteria</taxon>
        <taxon>Bacillati</taxon>
        <taxon>Actinomycetota</taxon>
        <taxon>Actinomycetes</taxon>
        <taxon>Actinopolysporales</taxon>
        <taxon>Actinopolysporaceae</taxon>
        <taxon>Actinopolyspora</taxon>
    </lineage>
</organism>
<dbReference type="InterPro" id="IPR038261">
    <property type="entry name" value="GPP34-like_sf"/>
</dbReference>
<evidence type="ECO:0000256" key="2">
    <source>
        <dbReference type="ARBA" id="ARBA00023034"/>
    </source>
</evidence>
<dbReference type="KEGG" id="aey:CDG81_22155"/>
<reference evidence="7 8" key="1">
    <citation type="journal article" date="2014" name="PLoS ONE">
        <title>Identification and Characterization of a New Erythromycin Biosynthetic Gene Cluster in Actinopolyspora erythraea YIM90600, a Novel Erythronolide-Producing Halophilic Actinomycete Isolated from Salt Field.</title>
        <authorList>
            <person name="Chen D."/>
            <person name="Feng J."/>
            <person name="Huang L."/>
            <person name="Zhang Q."/>
            <person name="Wu J."/>
            <person name="Zhu X."/>
            <person name="Duan Y."/>
            <person name="Xu Z."/>
        </authorList>
    </citation>
    <scope>NUCLEOTIDE SEQUENCE [LARGE SCALE GENOMIC DNA]</scope>
    <source>
        <strain evidence="7 8">YIM90600</strain>
    </source>
</reference>
<dbReference type="Pfam" id="PF05719">
    <property type="entry name" value="GPP34"/>
    <property type="match status" value="2"/>
</dbReference>
<evidence type="ECO:0000256" key="5">
    <source>
        <dbReference type="SAM" id="MobiDB-lite"/>
    </source>
</evidence>
<proteinExistence type="predicted"/>
<dbReference type="GO" id="GO:0070273">
    <property type="term" value="F:phosphatidylinositol-4-phosphate binding"/>
    <property type="evidence" value="ECO:0007669"/>
    <property type="project" value="InterPro"/>
</dbReference>
<dbReference type="EMBL" id="CP022752">
    <property type="protein sequence ID" value="ASU80530.1"/>
    <property type="molecule type" value="Genomic_DNA"/>
</dbReference>
<dbReference type="Proteomes" id="UP000029737">
    <property type="component" value="Unassembled WGS sequence"/>
</dbReference>
<feature type="region of interest" description="Disordered" evidence="5">
    <location>
        <begin position="478"/>
        <end position="527"/>
    </location>
</feature>
<evidence type="ECO:0000256" key="4">
    <source>
        <dbReference type="ARBA" id="ARBA00023136"/>
    </source>
</evidence>
<protein>
    <recommendedName>
        <fullName evidence="10">TIGR02678 family protein</fullName>
    </recommendedName>
</protein>
<evidence type="ECO:0000313" key="7">
    <source>
        <dbReference type="EMBL" id="KGI82799.1"/>
    </source>
</evidence>
<reference evidence="6 9" key="2">
    <citation type="submission" date="2017-08" db="EMBL/GenBank/DDBJ databases">
        <title>The complete genome sequence of moderately halophilic actinomycete Actinopolyspora erythraea YIM 90600, the producer of novel erythromycin, novel actinopolysporins A-C and tubercidin.</title>
        <authorList>
            <person name="Yin M."/>
            <person name="Tang S."/>
        </authorList>
    </citation>
    <scope>NUCLEOTIDE SEQUENCE [LARGE SCALE GENOMIC DNA]</scope>
    <source>
        <strain evidence="6 9">YIM 90600</strain>
    </source>
</reference>
<feature type="compositionally biased region" description="Gly residues" evidence="5">
    <location>
        <begin position="488"/>
        <end position="527"/>
    </location>
</feature>
<dbReference type="GO" id="GO:0012505">
    <property type="term" value="C:endomembrane system"/>
    <property type="evidence" value="ECO:0007669"/>
    <property type="project" value="UniProtKB-ARBA"/>
</dbReference>
<evidence type="ECO:0008006" key="10">
    <source>
        <dbReference type="Google" id="ProtNLM"/>
    </source>
</evidence>
<keyword evidence="4" id="KW-0472">Membrane</keyword>
<feature type="region of interest" description="Disordered" evidence="5">
    <location>
        <begin position="111"/>
        <end position="154"/>
    </location>
</feature>
<dbReference type="HOGENOM" id="CLU_516427_0_0_11"/>
<sequence>MSSYPRYGAETPLPSVIAPLLHRGWGESVQRLDRDLVVATAELAELVLRGRVRLRRSSLGDVGIVPVDHRFRGDERVDRALALLARRSEEPPREVRLPEWVAIRRSAFEEYRPPSGRSESTDEPGRQAGDVAREASSSERERDERLGELRLTASGERPLDDRTALLALLVRAGGLTESLPLDQRARNWMGSTARRRRLANRVSPAVAESLAPLEALLASARGTESGGAARRGSEDAGTGPPARDPAAGVSSVLTGMPGELVLLFGREHWFTTVPEAHEPVVALLAIAELAELFSRGLIDVTRPDSAGGPPVVSAVESTPPGEEWLDETLLRVRRVVSEHGRASFAHWIYEARTSSFEETGSRGPFRRHLRRLAELGLVEVRGKPRARTFLGRQRFRVTTPRRAALVEHLVAAARGEFTADRYLSMLGYLLRAGEITVPKVSGGADSFGPVRFDDTEPLGLVLVRAALPHLYENPVPAVPFRRTDRRSGGGVDSGGSVPGGPGGGGGSADGGSGADGGGGGGGGGGGP</sequence>
<dbReference type="Proteomes" id="UP000215043">
    <property type="component" value="Chromosome"/>
</dbReference>
<comment type="subcellular location">
    <subcellularLocation>
        <location evidence="1">Golgi apparatus membrane</location>
        <topology evidence="1">Peripheral membrane protein</topology>
        <orientation evidence="1">Cytoplasmic side</orientation>
    </subcellularLocation>
</comment>
<evidence type="ECO:0000313" key="9">
    <source>
        <dbReference type="Proteomes" id="UP000215043"/>
    </source>
</evidence>
<evidence type="ECO:0000256" key="1">
    <source>
        <dbReference type="ARBA" id="ARBA00004255"/>
    </source>
</evidence>
<dbReference type="RefSeq" id="WP_043569844.1">
    <property type="nucleotide sequence ID" value="NZ_CP022752.1"/>
</dbReference>
<keyword evidence="3" id="KW-0446">Lipid-binding</keyword>
<accession>A0A099D9N6</accession>
<dbReference type="Gene3D" id="1.10.3630.10">
    <property type="entry name" value="yeast vps74-n-term truncation variant domain like"/>
    <property type="match status" value="1"/>
</dbReference>
<evidence type="ECO:0000313" key="6">
    <source>
        <dbReference type="EMBL" id="ASU80530.1"/>
    </source>
</evidence>
<keyword evidence="8" id="KW-1185">Reference proteome</keyword>
<dbReference type="AlphaFoldDB" id="A0A099D9N6"/>
<feature type="compositionally biased region" description="Basic and acidic residues" evidence="5">
    <location>
        <begin position="119"/>
        <end position="148"/>
    </location>
</feature>
<evidence type="ECO:0000256" key="3">
    <source>
        <dbReference type="ARBA" id="ARBA00023121"/>
    </source>
</evidence>
<name>A0A099D9N6_9ACTN</name>
<evidence type="ECO:0000313" key="8">
    <source>
        <dbReference type="Proteomes" id="UP000029737"/>
    </source>
</evidence>
<dbReference type="EMBL" id="JPMV01000009">
    <property type="protein sequence ID" value="KGI82799.1"/>
    <property type="molecule type" value="Genomic_DNA"/>
</dbReference>
<gene>
    <name evidence="6" type="ORF">CDG81_22155</name>
    <name evidence="7" type="ORF">IL38_02690</name>
</gene>